<evidence type="ECO:0000313" key="8">
    <source>
        <dbReference type="EMBL" id="GAA3548956.1"/>
    </source>
</evidence>
<name>A0ABP6WF91_9GAMM</name>
<evidence type="ECO:0000256" key="3">
    <source>
        <dbReference type="ARBA" id="ARBA00022475"/>
    </source>
</evidence>
<dbReference type="InterPro" id="IPR019305">
    <property type="entry name" value="Uncharacterised_Smp"/>
</dbReference>
<sequence>MPRYLLILLISLIIVLPVGWHLARLSEAGQSWLLLPQRQLADTLSDYAQAQAVRAIQAEDSELQQQLVDELAAARLILAARLYDSQGRMLARAGTQPTEAGGSPYVRPLYLQDRPLGFLRLTLAKQSIHQQHQQLLLQLELHLRWLLPLCAAGGALLWIVLGRLRRRTVT</sequence>
<evidence type="ECO:0008006" key="10">
    <source>
        <dbReference type="Google" id="ProtNLM"/>
    </source>
</evidence>
<gene>
    <name evidence="8" type="ORF">GCM10022394_31370</name>
</gene>
<organism evidence="8 9">
    <name type="scientific">Zobellella aerophila</name>
    <dbReference type="NCBI Taxonomy" id="870480"/>
    <lineage>
        <taxon>Bacteria</taxon>
        <taxon>Pseudomonadati</taxon>
        <taxon>Pseudomonadota</taxon>
        <taxon>Gammaproteobacteria</taxon>
        <taxon>Aeromonadales</taxon>
        <taxon>Aeromonadaceae</taxon>
        <taxon>Zobellella</taxon>
    </lineage>
</organism>
<proteinExistence type="inferred from homology"/>
<comment type="similarity">
    <text evidence="2">Belongs to the Smp family.</text>
</comment>
<evidence type="ECO:0000256" key="2">
    <source>
        <dbReference type="ARBA" id="ARBA00005362"/>
    </source>
</evidence>
<evidence type="ECO:0000256" key="7">
    <source>
        <dbReference type="SAM" id="Phobius"/>
    </source>
</evidence>
<dbReference type="Pfam" id="PF10144">
    <property type="entry name" value="SMP_2"/>
    <property type="match status" value="1"/>
</dbReference>
<comment type="caution">
    <text evidence="8">The sequence shown here is derived from an EMBL/GenBank/DDBJ whole genome shotgun (WGS) entry which is preliminary data.</text>
</comment>
<dbReference type="EMBL" id="BAABCX010000006">
    <property type="protein sequence ID" value="GAA3548956.1"/>
    <property type="molecule type" value="Genomic_DNA"/>
</dbReference>
<reference evidence="9" key="1">
    <citation type="journal article" date="2019" name="Int. J. Syst. Evol. Microbiol.">
        <title>The Global Catalogue of Microorganisms (GCM) 10K type strain sequencing project: providing services to taxonomists for standard genome sequencing and annotation.</title>
        <authorList>
            <consortium name="The Broad Institute Genomics Platform"/>
            <consortium name="The Broad Institute Genome Sequencing Center for Infectious Disease"/>
            <person name="Wu L."/>
            <person name="Ma J."/>
        </authorList>
    </citation>
    <scope>NUCLEOTIDE SEQUENCE [LARGE SCALE GENOMIC DNA]</scope>
    <source>
        <strain evidence="9">JCM 17110</strain>
    </source>
</reference>
<protein>
    <recommendedName>
        <fullName evidence="10">SMP protein</fullName>
    </recommendedName>
</protein>
<comment type="subcellular location">
    <subcellularLocation>
        <location evidence="1">Cell membrane</location>
    </subcellularLocation>
</comment>
<keyword evidence="6 7" id="KW-0472">Membrane</keyword>
<evidence type="ECO:0000256" key="4">
    <source>
        <dbReference type="ARBA" id="ARBA00022692"/>
    </source>
</evidence>
<dbReference type="Proteomes" id="UP001500795">
    <property type="component" value="Unassembled WGS sequence"/>
</dbReference>
<evidence type="ECO:0000313" key="9">
    <source>
        <dbReference type="Proteomes" id="UP001500795"/>
    </source>
</evidence>
<evidence type="ECO:0000256" key="5">
    <source>
        <dbReference type="ARBA" id="ARBA00022989"/>
    </source>
</evidence>
<keyword evidence="5 7" id="KW-1133">Transmembrane helix</keyword>
<evidence type="ECO:0000256" key="6">
    <source>
        <dbReference type="ARBA" id="ARBA00023136"/>
    </source>
</evidence>
<keyword evidence="9" id="KW-1185">Reference proteome</keyword>
<keyword evidence="3" id="KW-1003">Cell membrane</keyword>
<keyword evidence="4 7" id="KW-0812">Transmembrane</keyword>
<feature type="transmembrane region" description="Helical" evidence="7">
    <location>
        <begin position="145"/>
        <end position="164"/>
    </location>
</feature>
<evidence type="ECO:0000256" key="1">
    <source>
        <dbReference type="ARBA" id="ARBA00004236"/>
    </source>
</evidence>
<accession>A0ABP6WF91</accession>